<sequence length="435" mass="48514">MSTIQQLLHPHAKAIAEYLNHDPELQAINKDVGCTFSIISSDDSSKPVLVDVSNNEIRFTTETAQVPSFGLCARPEQWQAFFAERLVRPYQSFWGMLRVLGAQEGVTVVGDQISFGRHARLWRLTLDRIRDAVHGRLVRKTLGEPPADSSVEEDSLVGKYVWLTIKAYGKVKIFYETAGTGPQDLLFLHTAGSDSRQYHCLMNQRELQARCTMYAFDLPAHGRSSLGSQQMIGDYALDEDTYIEVIDKLIKYLNLRSTVVCGASMAGHICLAVATRARELGVRGVIPCEGCEHLPSTQPIYELGGADTSLLDPERVIGMCAPTSSGYHVRQIWWQYSTQGFGVFAGDLKFYFRGWDGRGRMETIDTGLCPVYMLTGEYDYSCTVEASKATAAKIPGAVFEVMRNLGHFPLTEAPGVVMPYLLRAMDYIEAHREED</sequence>
<evidence type="ECO:0000313" key="2">
    <source>
        <dbReference type="EMBL" id="KAK5108118.1"/>
    </source>
</evidence>
<dbReference type="EMBL" id="JAVRRL010000095">
    <property type="protein sequence ID" value="KAK5108118.1"/>
    <property type="molecule type" value="Genomic_DNA"/>
</dbReference>
<dbReference type="InterPro" id="IPR029058">
    <property type="entry name" value="AB_hydrolase_fold"/>
</dbReference>
<proteinExistence type="predicted"/>
<dbReference type="SUPFAM" id="SSF53474">
    <property type="entry name" value="alpha/beta-Hydrolases"/>
    <property type="match status" value="1"/>
</dbReference>
<dbReference type="Proteomes" id="UP001310890">
    <property type="component" value="Unassembled WGS sequence"/>
</dbReference>
<reference evidence="2" key="1">
    <citation type="submission" date="2023-08" db="EMBL/GenBank/DDBJ databases">
        <title>Black Yeasts Isolated from many extreme environments.</title>
        <authorList>
            <person name="Coleine C."/>
            <person name="Stajich J.E."/>
            <person name="Selbmann L."/>
        </authorList>
    </citation>
    <scope>NUCLEOTIDE SEQUENCE</scope>
    <source>
        <strain evidence="2">CCFEE 5401</strain>
    </source>
</reference>
<protein>
    <recommendedName>
        <fullName evidence="1">AB hydrolase-1 domain-containing protein</fullName>
    </recommendedName>
</protein>
<name>A0AAN7T9M0_9PEZI</name>
<dbReference type="Pfam" id="PF12697">
    <property type="entry name" value="Abhydrolase_6"/>
    <property type="match status" value="1"/>
</dbReference>
<dbReference type="PANTHER" id="PTHR43194">
    <property type="entry name" value="HYDROLASE ALPHA/BETA FOLD FAMILY"/>
    <property type="match status" value="1"/>
</dbReference>
<dbReference type="Gene3D" id="3.40.50.1820">
    <property type="entry name" value="alpha/beta hydrolase"/>
    <property type="match status" value="1"/>
</dbReference>
<evidence type="ECO:0000259" key="1">
    <source>
        <dbReference type="Pfam" id="PF12697"/>
    </source>
</evidence>
<dbReference type="InterPro" id="IPR000073">
    <property type="entry name" value="AB_hydrolase_1"/>
</dbReference>
<gene>
    <name evidence="2" type="ORF">LTR62_008772</name>
</gene>
<dbReference type="AlphaFoldDB" id="A0AAN7T9M0"/>
<accession>A0AAN7T9M0</accession>
<comment type="caution">
    <text evidence="2">The sequence shown here is derived from an EMBL/GenBank/DDBJ whole genome shotgun (WGS) entry which is preliminary data.</text>
</comment>
<evidence type="ECO:0000313" key="3">
    <source>
        <dbReference type="Proteomes" id="UP001310890"/>
    </source>
</evidence>
<feature type="domain" description="AB hydrolase-1" evidence="1">
    <location>
        <begin position="185"/>
        <end position="417"/>
    </location>
</feature>
<organism evidence="2 3">
    <name type="scientific">Meristemomyces frigidus</name>
    <dbReference type="NCBI Taxonomy" id="1508187"/>
    <lineage>
        <taxon>Eukaryota</taxon>
        <taxon>Fungi</taxon>
        <taxon>Dikarya</taxon>
        <taxon>Ascomycota</taxon>
        <taxon>Pezizomycotina</taxon>
        <taxon>Dothideomycetes</taxon>
        <taxon>Dothideomycetidae</taxon>
        <taxon>Mycosphaerellales</taxon>
        <taxon>Teratosphaeriaceae</taxon>
        <taxon>Meristemomyces</taxon>
    </lineage>
</organism>
<dbReference type="PANTHER" id="PTHR43194:SF2">
    <property type="entry name" value="PEROXISOMAL MEMBRANE PROTEIN LPX1"/>
    <property type="match status" value="1"/>
</dbReference>
<dbReference type="InterPro" id="IPR050228">
    <property type="entry name" value="Carboxylesterase_BioH"/>
</dbReference>